<dbReference type="FunFam" id="1.10.510.10:FF:000217">
    <property type="entry name" value="Wee1-like protein kinase"/>
    <property type="match status" value="1"/>
</dbReference>
<reference evidence="20" key="1">
    <citation type="submission" date="2019-09" db="EMBL/GenBank/DDBJ databases">
        <title>Bird 10,000 Genomes (B10K) Project - Family phase.</title>
        <authorList>
            <person name="Zhang G."/>
        </authorList>
    </citation>
    <scope>NUCLEOTIDE SEQUENCE</scope>
    <source>
        <strain evidence="20">B10K-DU-008-47</strain>
        <tissue evidence="20">Mixed tissue sample</tissue>
    </source>
</reference>
<feature type="binding site" evidence="16">
    <location>
        <position position="326"/>
    </location>
    <ligand>
        <name>Mg(2+)</name>
        <dbReference type="ChEBI" id="CHEBI:18420"/>
        <label>1</label>
    </ligand>
</feature>
<dbReference type="GO" id="GO:0060631">
    <property type="term" value="P:regulation of meiosis I"/>
    <property type="evidence" value="ECO:0007669"/>
    <property type="project" value="TreeGrafter"/>
</dbReference>
<dbReference type="InterPro" id="IPR000719">
    <property type="entry name" value="Prot_kinase_dom"/>
</dbReference>
<evidence type="ECO:0000256" key="6">
    <source>
        <dbReference type="ARBA" id="ARBA00022777"/>
    </source>
</evidence>
<keyword evidence="6 20" id="KW-0418">Kinase</keyword>
<keyword evidence="8 16" id="KW-0460">Magnesium</keyword>
<dbReference type="Proteomes" id="UP000653271">
    <property type="component" value="Unassembled WGS sequence"/>
</dbReference>
<evidence type="ECO:0000256" key="15">
    <source>
        <dbReference type="PIRSR" id="PIRSR037281-2"/>
    </source>
</evidence>
<evidence type="ECO:0000256" key="11">
    <source>
        <dbReference type="ARBA" id="ARBA00023242"/>
    </source>
</evidence>
<dbReference type="PIRSF" id="PIRSF037281">
    <property type="entry name" value="Wee1-like_protein_kinase"/>
    <property type="match status" value="1"/>
</dbReference>
<keyword evidence="10" id="KW-0829">Tyrosine-protein kinase</keyword>
<evidence type="ECO:0000313" key="20">
    <source>
        <dbReference type="EMBL" id="NWH77734.1"/>
    </source>
</evidence>
<dbReference type="GO" id="GO:0000287">
    <property type="term" value="F:magnesium ion binding"/>
    <property type="evidence" value="ECO:0007669"/>
    <property type="project" value="InterPro"/>
</dbReference>
<keyword evidence="4 16" id="KW-0479">Metal-binding</keyword>
<keyword evidence="21" id="KW-1185">Reference proteome</keyword>
<dbReference type="PANTHER" id="PTHR11042">
    <property type="entry name" value="EUKARYOTIC TRANSLATION INITIATION FACTOR 2-ALPHA KINASE EIF2-ALPHA KINASE -RELATED"/>
    <property type="match status" value="1"/>
</dbReference>
<dbReference type="GO" id="GO:0051321">
    <property type="term" value="P:meiotic cell cycle"/>
    <property type="evidence" value="ECO:0007669"/>
    <property type="project" value="UniProtKB-KW"/>
</dbReference>
<dbReference type="InterPro" id="IPR017164">
    <property type="entry name" value="Wee1-like_protein_kinase"/>
</dbReference>
<comment type="caution">
    <text evidence="20">The sequence shown here is derived from an EMBL/GenBank/DDBJ whole genome shotgun (WGS) entry which is preliminary data.</text>
</comment>
<keyword evidence="12" id="KW-0469">Meiosis</keyword>
<dbReference type="AlphaFoldDB" id="A0A850X7E8"/>
<dbReference type="InterPro" id="IPR008271">
    <property type="entry name" value="Ser/Thr_kinase_AS"/>
</dbReference>
<evidence type="ECO:0000256" key="5">
    <source>
        <dbReference type="ARBA" id="ARBA00022741"/>
    </source>
</evidence>
<organism evidence="20 21">
    <name type="scientific">Piaya cayana</name>
    <name type="common">Common squirrel cuckoo</name>
    <dbReference type="NCBI Taxonomy" id="33601"/>
    <lineage>
        <taxon>Eukaryota</taxon>
        <taxon>Metazoa</taxon>
        <taxon>Chordata</taxon>
        <taxon>Craniata</taxon>
        <taxon>Vertebrata</taxon>
        <taxon>Euteleostomi</taxon>
        <taxon>Archelosauria</taxon>
        <taxon>Archosauria</taxon>
        <taxon>Dinosauria</taxon>
        <taxon>Saurischia</taxon>
        <taxon>Theropoda</taxon>
        <taxon>Coelurosauria</taxon>
        <taxon>Aves</taxon>
        <taxon>Neognathae</taxon>
        <taxon>Neoaves</taxon>
        <taxon>Otidimorphae</taxon>
        <taxon>Cuculiformes</taxon>
        <taxon>Coccyzidae</taxon>
        <taxon>Piaya</taxon>
    </lineage>
</organism>
<comment type="similarity">
    <text evidence="13">Belongs to the protein kinase superfamily. Ser/Thr protein kinase family. GCN2 subfamily.</text>
</comment>
<dbReference type="Gene3D" id="1.10.510.10">
    <property type="entry name" value="Transferase(Phosphotransferase) domain 1"/>
    <property type="match status" value="1"/>
</dbReference>
<keyword evidence="9" id="KW-0175">Coiled coil</keyword>
<evidence type="ECO:0000256" key="7">
    <source>
        <dbReference type="ARBA" id="ARBA00022840"/>
    </source>
</evidence>
<feature type="region of interest" description="Disordered" evidence="18">
    <location>
        <begin position="1"/>
        <end position="37"/>
    </location>
</feature>
<dbReference type="GO" id="GO:0004715">
    <property type="term" value="F:non-membrane spanning protein tyrosine kinase activity"/>
    <property type="evidence" value="ECO:0007669"/>
    <property type="project" value="UniProtKB-EC"/>
</dbReference>
<evidence type="ECO:0000256" key="10">
    <source>
        <dbReference type="ARBA" id="ARBA00023137"/>
    </source>
</evidence>
<dbReference type="OrthoDB" id="5337378at2759"/>
<dbReference type="SUPFAM" id="SSF56112">
    <property type="entry name" value="Protein kinase-like (PK-like)"/>
    <property type="match status" value="1"/>
</dbReference>
<evidence type="ECO:0000256" key="1">
    <source>
        <dbReference type="ARBA" id="ARBA00004123"/>
    </source>
</evidence>
<dbReference type="PROSITE" id="PS00107">
    <property type="entry name" value="PROTEIN_KINASE_ATP"/>
    <property type="match status" value="1"/>
</dbReference>
<evidence type="ECO:0000256" key="16">
    <source>
        <dbReference type="PIRSR" id="PIRSR037281-3"/>
    </source>
</evidence>
<comment type="subcellular location">
    <subcellularLocation>
        <location evidence="1">Nucleus</location>
    </subcellularLocation>
</comment>
<evidence type="ECO:0000259" key="19">
    <source>
        <dbReference type="PROSITE" id="PS50011"/>
    </source>
</evidence>
<dbReference type="EMBL" id="WAAB01016480">
    <property type="protein sequence ID" value="NWH77734.1"/>
    <property type="molecule type" value="Genomic_DNA"/>
</dbReference>
<dbReference type="FunFam" id="3.30.200.20:FF:000115">
    <property type="entry name" value="Wee1-like kinase 2"/>
    <property type="match status" value="1"/>
</dbReference>
<dbReference type="Pfam" id="PF00069">
    <property type="entry name" value="Pkinase"/>
    <property type="match status" value="1"/>
</dbReference>
<protein>
    <recommendedName>
        <fullName evidence="2">non-specific protein-tyrosine kinase</fullName>
        <ecNumber evidence="2">2.7.10.2</ecNumber>
    </recommendedName>
</protein>
<comment type="cofactor">
    <cofactor evidence="16">
        <name>Mg(2+)</name>
        <dbReference type="ChEBI" id="CHEBI:18420"/>
    </cofactor>
    <text evidence="16">Binds 2 magnesium ions per subunit.</text>
</comment>
<dbReference type="InterPro" id="IPR017441">
    <property type="entry name" value="Protein_kinase_ATP_BS"/>
</dbReference>
<feature type="binding site" evidence="15">
    <location>
        <begin position="200"/>
        <end position="208"/>
    </location>
    <ligand>
        <name>ATP</name>
        <dbReference type="ChEBI" id="CHEBI:30616"/>
    </ligand>
</feature>
<dbReference type="Gene3D" id="3.30.200.20">
    <property type="entry name" value="Phosphorylase Kinase, domain 1"/>
    <property type="match status" value="1"/>
</dbReference>
<feature type="non-terminal residue" evidence="20">
    <location>
        <position position="1"/>
    </location>
</feature>
<keyword evidence="7 15" id="KW-0067">ATP-binding</keyword>
<dbReference type="PROSITE" id="PS50011">
    <property type="entry name" value="PROTEIN_KINASE_DOM"/>
    <property type="match status" value="1"/>
</dbReference>
<feature type="non-terminal residue" evidence="20">
    <location>
        <position position="543"/>
    </location>
</feature>
<evidence type="ECO:0000256" key="8">
    <source>
        <dbReference type="ARBA" id="ARBA00022842"/>
    </source>
</evidence>
<feature type="active site" description="Proton acceptor" evidence="14">
    <location>
        <position position="321"/>
    </location>
</feature>
<evidence type="ECO:0000256" key="3">
    <source>
        <dbReference type="ARBA" id="ARBA00022679"/>
    </source>
</evidence>
<evidence type="ECO:0000256" key="17">
    <source>
        <dbReference type="PROSITE-ProRule" id="PRU10141"/>
    </source>
</evidence>
<dbReference type="GO" id="GO:0005737">
    <property type="term" value="C:cytoplasm"/>
    <property type="evidence" value="ECO:0007669"/>
    <property type="project" value="TreeGrafter"/>
</dbReference>
<evidence type="ECO:0000256" key="2">
    <source>
        <dbReference type="ARBA" id="ARBA00011903"/>
    </source>
</evidence>
<gene>
    <name evidence="20" type="primary">Wee2</name>
    <name evidence="20" type="ORF">PIACAY_R09187</name>
</gene>
<dbReference type="InterPro" id="IPR011009">
    <property type="entry name" value="Kinase-like_dom_sf"/>
</dbReference>
<dbReference type="GO" id="GO:0005634">
    <property type="term" value="C:nucleus"/>
    <property type="evidence" value="ECO:0007669"/>
    <property type="project" value="UniProtKB-SubCell"/>
</dbReference>
<evidence type="ECO:0000256" key="18">
    <source>
        <dbReference type="SAM" id="MobiDB-lite"/>
    </source>
</evidence>
<proteinExistence type="inferred from homology"/>
<dbReference type="InterPro" id="IPR050339">
    <property type="entry name" value="CC_SR_Kinase"/>
</dbReference>
<feature type="region of interest" description="Disordered" evidence="18">
    <location>
        <begin position="508"/>
        <end position="531"/>
    </location>
</feature>
<dbReference type="PANTHER" id="PTHR11042:SF75">
    <property type="entry name" value="WEE1-LIKE PROTEIN KINASE 2"/>
    <property type="match status" value="1"/>
</dbReference>
<dbReference type="GO" id="GO:0005524">
    <property type="term" value="F:ATP binding"/>
    <property type="evidence" value="ECO:0007669"/>
    <property type="project" value="UniProtKB-UniRule"/>
</dbReference>
<evidence type="ECO:0000313" key="21">
    <source>
        <dbReference type="Proteomes" id="UP000653271"/>
    </source>
</evidence>
<dbReference type="SMART" id="SM00220">
    <property type="entry name" value="S_TKc"/>
    <property type="match status" value="1"/>
</dbReference>
<evidence type="ECO:0000256" key="4">
    <source>
        <dbReference type="ARBA" id="ARBA00022723"/>
    </source>
</evidence>
<dbReference type="GO" id="GO:0000278">
    <property type="term" value="P:mitotic cell cycle"/>
    <property type="evidence" value="ECO:0007669"/>
    <property type="project" value="InterPro"/>
</dbReference>
<dbReference type="PROSITE" id="PS00108">
    <property type="entry name" value="PROTEIN_KINASE_ST"/>
    <property type="match status" value="1"/>
</dbReference>
<name>A0A850X7E8_PIACA</name>
<evidence type="ECO:0000256" key="12">
    <source>
        <dbReference type="ARBA" id="ARBA00023254"/>
    </source>
</evidence>
<dbReference type="EC" id="2.7.10.2" evidence="2"/>
<feature type="binding site" evidence="16">
    <location>
        <position position="360"/>
    </location>
    <ligand>
        <name>Mg(2+)</name>
        <dbReference type="ChEBI" id="CHEBI:18420"/>
        <label>1</label>
    </ligand>
</feature>
<accession>A0A850X7E8</accession>
<keyword evidence="3" id="KW-0808">Transferase</keyword>
<evidence type="ECO:0000256" key="13">
    <source>
        <dbReference type="ARBA" id="ARBA00037982"/>
    </source>
</evidence>
<evidence type="ECO:0000256" key="9">
    <source>
        <dbReference type="ARBA" id="ARBA00023054"/>
    </source>
</evidence>
<feature type="domain" description="Protein kinase" evidence="19">
    <location>
        <begin position="194"/>
        <end position="466"/>
    </location>
</feature>
<keyword evidence="5 15" id="KW-0547">Nucleotide-binding</keyword>
<evidence type="ECO:0000256" key="14">
    <source>
        <dbReference type="PIRSR" id="PIRSR037281-1"/>
    </source>
</evidence>
<keyword evidence="11" id="KW-0539">Nucleus</keyword>
<feature type="binding site" evidence="15 17">
    <location>
        <position position="223"/>
    </location>
    <ligand>
        <name>ATP</name>
        <dbReference type="ChEBI" id="CHEBI:30616"/>
    </ligand>
</feature>
<sequence>MEGWDNSDDFIQQLDFSSCGEESEDKSVHEEDSLTFTPPRSCQFQKWQESSPLPVTPQRKFSEIFLSRTKAWMSPTLNTSPAVSKRQGNAETPLHITWKKLQLYDSPYTPKTLLSKTAFPSSGTKFPPKGFRHPKFTPRAELDDSTQASLVNINPFTPESYRQTLFLPNSKQKTRGELCPLKESNMVSRYKKEFLELEKIGVGEFGSVYKCIKRLDGCVYAIKRSKRPLAGSSDEQLALREVYAHAVLGHHPHVVRYYSAWAEDDHMIIQNEYCNGGSLQDMLLENAKVGHYLPETELKEILLQVSMGLKYIHNSGLVHLDIKPSNIFICHKMAVAGPAGQEESDSEDEFTSGVVYKIGDLGHVTSITTPQVEEGDRRFLANEILQEQYCYLPKADIFALALTVALAAGTAPLPHNGAMWHHIREGNIPPIPQKLPHHFLELLKLMIHPDPVERPSATAVIKHPVLSPLRGKAVQLQKQLNVEKCKTAMLERELKAARLAETLTKDQPLGSARLKESETSPKQNSKRLVGGKSCRSVSFTLGY</sequence>